<feature type="transmembrane region" description="Helical" evidence="6">
    <location>
        <begin position="462"/>
        <end position="480"/>
    </location>
</feature>
<organism evidence="8 9">
    <name type="scientific">Tetraparma gracilis</name>
    <dbReference type="NCBI Taxonomy" id="2962635"/>
    <lineage>
        <taxon>Eukaryota</taxon>
        <taxon>Sar</taxon>
        <taxon>Stramenopiles</taxon>
        <taxon>Ochrophyta</taxon>
        <taxon>Bolidophyceae</taxon>
        <taxon>Parmales</taxon>
        <taxon>Triparmaceae</taxon>
        <taxon>Tetraparma</taxon>
    </lineage>
</organism>
<keyword evidence="6" id="KW-0472">Membrane</keyword>
<feature type="compositionally biased region" description="Low complexity" evidence="5">
    <location>
        <begin position="385"/>
        <end position="397"/>
    </location>
</feature>
<dbReference type="InterPro" id="IPR052839">
    <property type="entry name" value="Mito_gene_expr_regulator"/>
</dbReference>
<comment type="caution">
    <text evidence="8">The sequence shown here is derived from an EMBL/GenBank/DDBJ whole genome shotgun (WGS) entry which is preliminary data.</text>
</comment>
<accession>A0ABQ6MSQ4</accession>
<dbReference type="PROSITE" id="PS01360">
    <property type="entry name" value="ZF_MYND_1"/>
    <property type="match status" value="1"/>
</dbReference>
<evidence type="ECO:0000256" key="1">
    <source>
        <dbReference type="ARBA" id="ARBA00022723"/>
    </source>
</evidence>
<dbReference type="PANTHER" id="PTHR46920:SF1">
    <property type="entry name" value="PROTEIN MSS51 HOMOLOG, MITOCHONDRIAL-RELATED"/>
    <property type="match status" value="1"/>
</dbReference>
<evidence type="ECO:0000256" key="6">
    <source>
        <dbReference type="SAM" id="Phobius"/>
    </source>
</evidence>
<gene>
    <name evidence="8" type="ORF">TeGR_g2177</name>
</gene>
<name>A0ABQ6MSQ4_9STRA</name>
<keyword evidence="6" id="KW-0812">Transmembrane</keyword>
<reference evidence="8 9" key="1">
    <citation type="journal article" date="2023" name="Commun. Biol.">
        <title>Genome analysis of Parmales, the sister group of diatoms, reveals the evolutionary specialization of diatoms from phago-mixotrophs to photoautotrophs.</title>
        <authorList>
            <person name="Ban H."/>
            <person name="Sato S."/>
            <person name="Yoshikawa S."/>
            <person name="Yamada K."/>
            <person name="Nakamura Y."/>
            <person name="Ichinomiya M."/>
            <person name="Sato N."/>
            <person name="Blanc-Mathieu R."/>
            <person name="Endo H."/>
            <person name="Kuwata A."/>
            <person name="Ogata H."/>
        </authorList>
    </citation>
    <scope>NUCLEOTIDE SEQUENCE [LARGE SCALE GENOMIC DNA]</scope>
</reference>
<feature type="region of interest" description="Disordered" evidence="5">
    <location>
        <begin position="385"/>
        <end position="404"/>
    </location>
</feature>
<dbReference type="Gene3D" id="6.10.140.2220">
    <property type="match status" value="1"/>
</dbReference>
<keyword evidence="6" id="KW-1133">Transmembrane helix</keyword>
<keyword evidence="2 4" id="KW-0863">Zinc-finger</keyword>
<dbReference type="Proteomes" id="UP001165060">
    <property type="component" value="Unassembled WGS sequence"/>
</dbReference>
<dbReference type="EMBL" id="BRYB01003197">
    <property type="protein sequence ID" value="GMI32506.1"/>
    <property type="molecule type" value="Genomic_DNA"/>
</dbReference>
<dbReference type="PANTHER" id="PTHR46920">
    <property type="match status" value="1"/>
</dbReference>
<evidence type="ECO:0000256" key="5">
    <source>
        <dbReference type="SAM" id="MobiDB-lite"/>
    </source>
</evidence>
<dbReference type="PROSITE" id="PS50865">
    <property type="entry name" value="ZF_MYND_2"/>
    <property type="match status" value="1"/>
</dbReference>
<evidence type="ECO:0000313" key="9">
    <source>
        <dbReference type="Proteomes" id="UP001165060"/>
    </source>
</evidence>
<evidence type="ECO:0000256" key="4">
    <source>
        <dbReference type="PROSITE-ProRule" id="PRU00134"/>
    </source>
</evidence>
<evidence type="ECO:0000259" key="7">
    <source>
        <dbReference type="PROSITE" id="PS50865"/>
    </source>
</evidence>
<dbReference type="SUPFAM" id="SSF144232">
    <property type="entry name" value="HIT/MYND zinc finger-like"/>
    <property type="match status" value="1"/>
</dbReference>
<keyword evidence="3" id="KW-0862">Zinc</keyword>
<evidence type="ECO:0000313" key="8">
    <source>
        <dbReference type="EMBL" id="GMI32506.1"/>
    </source>
</evidence>
<proteinExistence type="predicted"/>
<keyword evidence="9" id="KW-1185">Reference proteome</keyword>
<evidence type="ECO:0000256" key="2">
    <source>
        <dbReference type="ARBA" id="ARBA00022771"/>
    </source>
</evidence>
<feature type="domain" description="MYND-type" evidence="7">
    <location>
        <begin position="10"/>
        <end position="51"/>
    </location>
</feature>
<protein>
    <recommendedName>
        <fullName evidence="7">MYND-type domain-containing protein</fullName>
    </recommendedName>
</protein>
<dbReference type="Pfam" id="PF01753">
    <property type="entry name" value="zf-MYND"/>
    <property type="match status" value="1"/>
</dbReference>
<feature type="transmembrane region" description="Helical" evidence="6">
    <location>
        <begin position="518"/>
        <end position="542"/>
    </location>
</feature>
<sequence>MTDGSEGKFCSSCNKKPFGDKPLRRCGSCQSSHYCDSQCQKDHWPLHRKACKKLKEAKMRKEVEKRADALPLKTADGQDAVNVLINNERLTIARTWDAEDGHVAQQFMPKDQYEQYINATKPECWCGDVGQAESLLAVFAFDEKALTSMPKTSAMDMAKGKDKNRYLRSQYLSAFGCNFQLHVSEMMGNMSVCLSEERNSSIPLNTTTGVNCRATYWFVSGADGDNLTLPPPSKGKFRDAGKLTCNSHMTVWCNIGSKTSMGLHEIKEVPRMPGSAFASDTFAGTPPDFDVPKKAIAIAIMIEKVNVVASPAAYETATIQEMLHMYHSASVPDATVPSFCKQMCNKGLKFLNMKQPVNVIGCIPAAPATPATPATPAAPAAKPAPAAAAASSSKPSPGYTAPTGMENLSPGALSMLQEVMQGFQTGKHKSNPQYLMRQIEEALGDDELRPVLQNVLGNPQSSAPATGFWALLFAFLTFLVEAVHSAIVAFLEAFTNCFSIALQFELDMTQAFLAMDGVTFKLVVVLVLVLVNSALFWAWMMIKAAVPWQRFRWERENWELKRKGGATGTSTPWEEKCL</sequence>
<keyword evidence="1" id="KW-0479">Metal-binding</keyword>
<dbReference type="InterPro" id="IPR002893">
    <property type="entry name" value="Znf_MYND"/>
</dbReference>
<evidence type="ECO:0000256" key="3">
    <source>
        <dbReference type="ARBA" id="ARBA00022833"/>
    </source>
</evidence>